<proteinExistence type="predicted"/>
<keyword evidence="1" id="KW-1133">Transmembrane helix</keyword>
<protein>
    <submittedName>
        <fullName evidence="3">Uncharacterized protein</fullName>
    </submittedName>
</protein>
<feature type="transmembrane region" description="Helical" evidence="1">
    <location>
        <begin position="323"/>
        <end position="343"/>
    </location>
</feature>
<evidence type="ECO:0000313" key="3">
    <source>
        <dbReference type="EMBL" id="SLM12536.1"/>
    </source>
</evidence>
<evidence type="ECO:0000256" key="1">
    <source>
        <dbReference type="SAM" id="Phobius"/>
    </source>
</evidence>
<keyword evidence="2" id="KW-0732">Signal</keyword>
<dbReference type="AlphaFoldDB" id="A0A3P3XI76"/>
<reference evidence="3" key="1">
    <citation type="submission" date="2017-02" db="EMBL/GenBank/DDBJ databases">
        <authorList>
            <person name="Regsiter A."/>
            <person name="William W."/>
        </authorList>
    </citation>
    <scope>NUCLEOTIDE SEQUENCE</scope>
    <source>
        <strain evidence="3">Bib</strain>
    </source>
</reference>
<sequence>MRKAGFAMILALLVLCVGILPAGAQPVVSAKQDIAVFALGYYGWFIPSQALGTIDLRIQQVFSNIGRFTVFGTAQRLSSEGVQQFIDALRQAKQANFVLPEKYQFGEAFLTKAEFERLTGAFIVVVPVVTNFAVYWDSKAGSWNCNITTGVTFIDATGGTVISIESIDTSGSDKTNQNNAVMSAINSIPSELEYRIRAIPAFQISTRILEAKGSRVKIQLGSNMGLKKGDEYAIVTKQTIGGIEDSKETGLILITDVSQQLSMGRVLYRSGALDGNTQLKEIARRGTDLDLYFHMSGGESLPGLRATVSRGFYPLRPYIGIQMPLSLAFSFLGVTIIPVNAVIGAEYMMPIGRLHIAPYAGVGLTYAHLTAIWRSYESDYLSHIGLQAGGRVGYLLSRDMRLFVDAGLDYWLALDNLLFNDYGGVTIGAGISFKL</sequence>
<accession>A0A3P3XI76</accession>
<gene>
    <name evidence="3" type="ORF">SPIROBIBN47_250073</name>
</gene>
<dbReference type="EMBL" id="FWDM01000018">
    <property type="protein sequence ID" value="SLM12536.1"/>
    <property type="molecule type" value="Genomic_DNA"/>
</dbReference>
<feature type="signal peptide" evidence="2">
    <location>
        <begin position="1"/>
        <end position="24"/>
    </location>
</feature>
<keyword evidence="1" id="KW-0472">Membrane</keyword>
<keyword evidence="1" id="KW-0812">Transmembrane</keyword>
<evidence type="ECO:0000256" key="2">
    <source>
        <dbReference type="SAM" id="SignalP"/>
    </source>
</evidence>
<dbReference type="SUPFAM" id="SSF56925">
    <property type="entry name" value="OMPA-like"/>
    <property type="match status" value="1"/>
</dbReference>
<organism evidence="3">
    <name type="scientific">uncultured spirochete</name>
    <dbReference type="NCBI Taxonomy" id="156406"/>
    <lineage>
        <taxon>Bacteria</taxon>
        <taxon>Pseudomonadati</taxon>
        <taxon>Spirochaetota</taxon>
        <taxon>Spirochaetia</taxon>
        <taxon>Spirochaetales</taxon>
        <taxon>environmental samples</taxon>
    </lineage>
</organism>
<feature type="chain" id="PRO_5017970446" evidence="2">
    <location>
        <begin position="25"/>
        <end position="435"/>
    </location>
</feature>
<name>A0A3P3XI76_9SPIR</name>
<dbReference type="InterPro" id="IPR011250">
    <property type="entry name" value="OMP/PagP_B-barrel"/>
</dbReference>